<feature type="compositionally biased region" description="Acidic residues" evidence="1">
    <location>
        <begin position="37"/>
        <end position="84"/>
    </location>
</feature>
<keyword evidence="4" id="KW-1185">Reference proteome</keyword>
<dbReference type="OrthoDB" id="5513479at2"/>
<keyword evidence="2" id="KW-0732">Signal</keyword>
<evidence type="ECO:0000313" key="4">
    <source>
        <dbReference type="Proteomes" id="UP000440224"/>
    </source>
</evidence>
<dbReference type="PROSITE" id="PS51257">
    <property type="entry name" value="PROKAR_LIPOPROTEIN"/>
    <property type="match status" value="1"/>
</dbReference>
<evidence type="ECO:0000313" key="3">
    <source>
        <dbReference type="EMBL" id="MRG91646.1"/>
    </source>
</evidence>
<feature type="signal peptide" evidence="2">
    <location>
        <begin position="1"/>
        <end position="26"/>
    </location>
</feature>
<dbReference type="InterPro" id="IPR008928">
    <property type="entry name" value="6-hairpin_glycosidase_sf"/>
</dbReference>
<gene>
    <name evidence="3" type="ORF">GF068_06870</name>
</gene>
<dbReference type="Proteomes" id="UP000440224">
    <property type="component" value="Unassembled WGS sequence"/>
</dbReference>
<sequence length="553" mass="59958">MHRYHSNSCISLLALVLAASTASCVASEDVVLEDEMEAEAGDDESVADTEDVEAEDVEAEDVEASDEEVAEEEVLEEGETDEAESALSSARAETVRLFATQGSGVQRVNFAIPLAPGELSQESMIRVIHAGKELAAARRGLARHADGSLRSVQIQVDVAVSGPTDLEVVVGESPRGGSLSMIPVPQTLVDTNGTQGPRVYAVLSPQRLAKSGLMGKIAPASETAGSPYDGWAKVCDYDKHDVDAFAPKKSDPAVWLYDRGTTFYRGYARRGDVDTLRTAYTETALYRAGISGSGKSTRIGIPKKANDPKYHYTQNLAIHYLLTGDDRFREAAEDVAERMTAIWNPRYKGKDTGLWTERHAGFFLLDLTYAAMVSDDRSDHFQALADDAVDAYLAVQATYPAGYSDQNARCFAHHAGAHGEGYGYWGCSPWMSAILVDGLDLYANERGGQRGSQVRSSIVKLGRAILRDGLDASGKPFYFMGEGNNQGEEDPDNEHWGEAAYVMAVAYHHGRDAALASAVKSLVGKLQKHGRAPHMRSFNWQCRSAVATPAYMQ</sequence>
<dbReference type="SUPFAM" id="SSF48208">
    <property type="entry name" value="Six-hairpin glycosidases"/>
    <property type="match status" value="1"/>
</dbReference>
<name>A0A6N7PLE1_9BACT</name>
<dbReference type="RefSeq" id="WP_153818535.1">
    <property type="nucleotide sequence ID" value="NZ_WJIE01000002.1"/>
</dbReference>
<dbReference type="GO" id="GO:0005975">
    <property type="term" value="P:carbohydrate metabolic process"/>
    <property type="evidence" value="ECO:0007669"/>
    <property type="project" value="InterPro"/>
</dbReference>
<evidence type="ECO:0000256" key="2">
    <source>
        <dbReference type="SAM" id="SignalP"/>
    </source>
</evidence>
<feature type="chain" id="PRO_5026921237" evidence="2">
    <location>
        <begin position="27"/>
        <end position="553"/>
    </location>
</feature>
<accession>A0A6N7PLE1</accession>
<dbReference type="AlphaFoldDB" id="A0A6N7PLE1"/>
<feature type="region of interest" description="Disordered" evidence="1">
    <location>
        <begin position="37"/>
        <end position="88"/>
    </location>
</feature>
<comment type="caution">
    <text evidence="3">The sequence shown here is derived from an EMBL/GenBank/DDBJ whole genome shotgun (WGS) entry which is preliminary data.</text>
</comment>
<proteinExistence type="predicted"/>
<evidence type="ECO:0000256" key="1">
    <source>
        <dbReference type="SAM" id="MobiDB-lite"/>
    </source>
</evidence>
<protein>
    <submittedName>
        <fullName evidence="3">Uncharacterized protein</fullName>
    </submittedName>
</protein>
<organism evidence="3 4">
    <name type="scientific">Polyangium spumosum</name>
    <dbReference type="NCBI Taxonomy" id="889282"/>
    <lineage>
        <taxon>Bacteria</taxon>
        <taxon>Pseudomonadati</taxon>
        <taxon>Myxococcota</taxon>
        <taxon>Polyangia</taxon>
        <taxon>Polyangiales</taxon>
        <taxon>Polyangiaceae</taxon>
        <taxon>Polyangium</taxon>
    </lineage>
</organism>
<dbReference type="EMBL" id="WJIE01000002">
    <property type="protein sequence ID" value="MRG91646.1"/>
    <property type="molecule type" value="Genomic_DNA"/>
</dbReference>
<reference evidence="3 4" key="1">
    <citation type="submission" date="2019-10" db="EMBL/GenBank/DDBJ databases">
        <title>A soil myxobacterium in the family Polyangiaceae.</title>
        <authorList>
            <person name="Li Y."/>
            <person name="Wang J."/>
        </authorList>
    </citation>
    <scope>NUCLEOTIDE SEQUENCE [LARGE SCALE GENOMIC DNA]</scope>
    <source>
        <strain evidence="3 4">DSM 14734</strain>
    </source>
</reference>